<proteinExistence type="predicted"/>
<feature type="compositionally biased region" description="Basic and acidic residues" evidence="3">
    <location>
        <begin position="157"/>
        <end position="166"/>
    </location>
</feature>
<dbReference type="AlphaFoldDB" id="A0AAW0Q4R3"/>
<reference evidence="6" key="1">
    <citation type="submission" date="2024-04" db="EMBL/GenBank/DDBJ databases">
        <title>Salinicola lusitanus LLJ914,a marine bacterium isolated from the Okinawa Trough.</title>
        <authorList>
            <person name="Li J."/>
        </authorList>
    </citation>
    <scope>NUCLEOTIDE SEQUENCE [LARGE SCALE GENOMIC DNA]</scope>
</reference>
<dbReference type="SMART" id="SM00409">
    <property type="entry name" value="IG"/>
    <property type="match status" value="2"/>
</dbReference>
<dbReference type="SUPFAM" id="SSF48726">
    <property type="entry name" value="Immunoglobulin"/>
    <property type="match status" value="2"/>
</dbReference>
<organism evidence="5 6">
    <name type="scientific">Mugilogobius chulae</name>
    <name type="common">yellowstripe goby</name>
    <dbReference type="NCBI Taxonomy" id="88201"/>
    <lineage>
        <taxon>Eukaryota</taxon>
        <taxon>Metazoa</taxon>
        <taxon>Chordata</taxon>
        <taxon>Craniata</taxon>
        <taxon>Vertebrata</taxon>
        <taxon>Euteleostomi</taxon>
        <taxon>Actinopterygii</taxon>
        <taxon>Neopterygii</taxon>
        <taxon>Teleostei</taxon>
        <taxon>Neoteleostei</taxon>
        <taxon>Acanthomorphata</taxon>
        <taxon>Gobiaria</taxon>
        <taxon>Gobiiformes</taxon>
        <taxon>Gobioidei</taxon>
        <taxon>Gobiidae</taxon>
        <taxon>Gobionellinae</taxon>
        <taxon>Mugilogobius</taxon>
    </lineage>
</organism>
<feature type="domain" description="Immunoglobulin" evidence="4">
    <location>
        <begin position="99"/>
        <end position="168"/>
    </location>
</feature>
<evidence type="ECO:0000256" key="3">
    <source>
        <dbReference type="SAM" id="MobiDB-lite"/>
    </source>
</evidence>
<feature type="domain" description="Immunoglobulin" evidence="4">
    <location>
        <begin position="9"/>
        <end position="91"/>
    </location>
</feature>
<dbReference type="EMBL" id="JBBPFD010000002">
    <property type="protein sequence ID" value="KAK7939119.1"/>
    <property type="molecule type" value="Genomic_DNA"/>
</dbReference>
<dbReference type="Proteomes" id="UP001460270">
    <property type="component" value="Unassembled WGS sequence"/>
</dbReference>
<comment type="caution">
    <text evidence="5">The sequence shown here is derived from an EMBL/GenBank/DDBJ whole genome shotgun (WGS) entry which is preliminary data.</text>
</comment>
<dbReference type="GO" id="GO:0006955">
    <property type="term" value="P:immune response"/>
    <property type="evidence" value="ECO:0007669"/>
    <property type="project" value="TreeGrafter"/>
</dbReference>
<dbReference type="Gene3D" id="2.60.40.10">
    <property type="entry name" value="Immunoglobulins"/>
    <property type="match status" value="2"/>
</dbReference>
<dbReference type="InterPro" id="IPR050488">
    <property type="entry name" value="Ig_Fc_receptor"/>
</dbReference>
<protein>
    <recommendedName>
        <fullName evidence="4">Immunoglobulin domain-containing protein</fullName>
    </recommendedName>
</protein>
<evidence type="ECO:0000313" key="5">
    <source>
        <dbReference type="EMBL" id="KAK7939119.1"/>
    </source>
</evidence>
<feature type="region of interest" description="Disordered" evidence="3">
    <location>
        <begin position="157"/>
        <end position="187"/>
    </location>
</feature>
<feature type="region of interest" description="Disordered" evidence="3">
    <location>
        <begin position="260"/>
        <end position="292"/>
    </location>
</feature>
<dbReference type="GO" id="GO:0007166">
    <property type="term" value="P:cell surface receptor signaling pathway"/>
    <property type="evidence" value="ECO:0007669"/>
    <property type="project" value="TreeGrafter"/>
</dbReference>
<accession>A0AAW0Q4R3</accession>
<evidence type="ECO:0000259" key="4">
    <source>
        <dbReference type="SMART" id="SM00409"/>
    </source>
</evidence>
<evidence type="ECO:0000256" key="2">
    <source>
        <dbReference type="ARBA" id="ARBA00023157"/>
    </source>
</evidence>
<evidence type="ECO:0000313" key="6">
    <source>
        <dbReference type="Proteomes" id="UP001460270"/>
    </source>
</evidence>
<feature type="compositionally biased region" description="Low complexity" evidence="3">
    <location>
        <begin position="174"/>
        <end position="185"/>
    </location>
</feature>
<dbReference type="InterPro" id="IPR013783">
    <property type="entry name" value="Ig-like_fold"/>
</dbReference>
<keyword evidence="2" id="KW-1015">Disulfide bond</keyword>
<sequence length="292" mass="31990">MKKSLRVDPDSDQFFSGEDIQLSCESEWRVKRTRTGSDQVQGCGRRDGGFGSLDAADSTCFLYDLSSSDSGLYWCESAAGGRSPQRLLTVTDRNLILDSPALPVQTGSDITLRCRIRPGSGLSPVLLKDGAVVQNKSEWSFSVSKEHEGEYICKDTTEESEKRRLQVTDPPPTTAATTLSSTSLFPSPPSPSPPFWLMWVLRPLLVFSPYGVCTVLLVQVYRGSVAQDSFKAEGEVPAEHELFEVKQYEPNRCSGAATVTTHMGKKSSPDNTSMLDMNSVHDSGKEQTSLFA</sequence>
<keyword evidence="1" id="KW-0732">Signal</keyword>
<dbReference type="GO" id="GO:0009897">
    <property type="term" value="C:external side of plasma membrane"/>
    <property type="evidence" value="ECO:0007669"/>
    <property type="project" value="TreeGrafter"/>
</dbReference>
<name>A0AAW0Q4R3_9GOBI</name>
<evidence type="ECO:0000256" key="1">
    <source>
        <dbReference type="ARBA" id="ARBA00022729"/>
    </source>
</evidence>
<dbReference type="InterPro" id="IPR036179">
    <property type="entry name" value="Ig-like_dom_sf"/>
</dbReference>
<dbReference type="InterPro" id="IPR003599">
    <property type="entry name" value="Ig_sub"/>
</dbReference>
<gene>
    <name evidence="5" type="ORF">WMY93_002445</name>
</gene>
<dbReference type="GO" id="GO:0004888">
    <property type="term" value="F:transmembrane signaling receptor activity"/>
    <property type="evidence" value="ECO:0007669"/>
    <property type="project" value="TreeGrafter"/>
</dbReference>
<dbReference type="PANTHER" id="PTHR11481">
    <property type="entry name" value="IMMUNOGLOBULIN FC RECEPTOR"/>
    <property type="match status" value="1"/>
</dbReference>
<dbReference type="PANTHER" id="PTHR11481:SF64">
    <property type="entry name" value="FC RECEPTOR-LIKE PROTEIN 4"/>
    <property type="match status" value="1"/>
</dbReference>
<keyword evidence="6" id="KW-1185">Reference proteome</keyword>